<evidence type="ECO:0000256" key="10">
    <source>
        <dbReference type="ARBA" id="ARBA00033610"/>
    </source>
</evidence>
<name>A0AAJ7TIS6_PETMA</name>
<dbReference type="AlphaFoldDB" id="A0AAJ7TIS6"/>
<evidence type="ECO:0000256" key="14">
    <source>
        <dbReference type="PIRSR" id="PIRSR001365-2"/>
    </source>
</evidence>
<dbReference type="InterPro" id="IPR002220">
    <property type="entry name" value="DapA-like"/>
</dbReference>
<evidence type="ECO:0000256" key="11">
    <source>
        <dbReference type="ARBA" id="ARBA00033613"/>
    </source>
</evidence>
<keyword evidence="6 12" id="KW-0456">Lyase</keyword>
<proteinExistence type="inferred from homology"/>
<sequence length="339" mass="36327">MSWRDLAMRASCVVGQAGRAHGARAVHGAAAVRAVHGRTQGGNTLDLSGVFPPITAAFDSQAKLDLGRLGENLDKWLQKPFRGLVVHGSNGEPVLLRHEERTRVLAAVRARVPRDRLILAGSGCEGTYETLELTRRMADAGADAVLVVTPCFYRGRMTGPALVHHYTQVADGSPVPVVLYSVPGNTGLDLPLDSIVALSQHPNVIGVKDSGGDVTKMAQIVHLTRGQDFQVLAGSASFLYPAIASGAVGGVCALANVLGAEVCELARLSREGRHEEARELQLRLIRPNAAVTKRFGVAGLKRSLEWFGFYGGPCRWPLQPLEPHEEAALRADFEADGWL</sequence>
<evidence type="ECO:0000256" key="6">
    <source>
        <dbReference type="ARBA" id="ARBA00023239"/>
    </source>
</evidence>
<evidence type="ECO:0000256" key="1">
    <source>
        <dbReference type="ARBA" id="ARBA00002577"/>
    </source>
</evidence>
<dbReference type="PROSITE" id="PS00666">
    <property type="entry name" value="DHDPS_2"/>
    <property type="match status" value="1"/>
</dbReference>
<dbReference type="PRINTS" id="PR00146">
    <property type="entry name" value="DHPICSNTHASE"/>
</dbReference>
<evidence type="ECO:0000313" key="15">
    <source>
        <dbReference type="Proteomes" id="UP001318040"/>
    </source>
</evidence>
<evidence type="ECO:0000256" key="9">
    <source>
        <dbReference type="ARBA" id="ARBA00032879"/>
    </source>
</evidence>
<feature type="active site" description="Proton donor/acceptor" evidence="13">
    <location>
        <position position="180"/>
    </location>
</feature>
<dbReference type="CTD" id="112817"/>
<feature type="binding site" evidence="14">
    <location>
        <position position="251"/>
    </location>
    <ligand>
        <name>pyruvate</name>
        <dbReference type="ChEBI" id="CHEBI:15361"/>
    </ligand>
</feature>
<evidence type="ECO:0000256" key="12">
    <source>
        <dbReference type="PIRNR" id="PIRNR001365"/>
    </source>
</evidence>
<evidence type="ECO:0000256" key="7">
    <source>
        <dbReference type="ARBA" id="ARBA00023270"/>
    </source>
</evidence>
<evidence type="ECO:0000313" key="16">
    <source>
        <dbReference type="RefSeq" id="XP_032818637.1"/>
    </source>
</evidence>
<dbReference type="EC" id="4.1.3.16" evidence="4"/>
<gene>
    <name evidence="16" type="primary">HOGA1</name>
</gene>
<dbReference type="CDD" id="cd00408">
    <property type="entry name" value="DHDPS-like"/>
    <property type="match status" value="1"/>
</dbReference>
<feature type="active site" description="Schiff-base intermediate with substrate" evidence="13">
    <location>
        <position position="208"/>
    </location>
</feature>
<organism evidence="15 16">
    <name type="scientific">Petromyzon marinus</name>
    <name type="common">Sea lamprey</name>
    <dbReference type="NCBI Taxonomy" id="7757"/>
    <lineage>
        <taxon>Eukaryota</taxon>
        <taxon>Metazoa</taxon>
        <taxon>Chordata</taxon>
        <taxon>Craniata</taxon>
        <taxon>Vertebrata</taxon>
        <taxon>Cyclostomata</taxon>
        <taxon>Hyperoartia</taxon>
        <taxon>Petromyzontiformes</taxon>
        <taxon>Petromyzontidae</taxon>
        <taxon>Petromyzon</taxon>
    </lineage>
</organism>
<evidence type="ECO:0000256" key="8">
    <source>
        <dbReference type="ARBA" id="ARBA00030874"/>
    </source>
</evidence>
<evidence type="ECO:0000256" key="5">
    <source>
        <dbReference type="ARBA" id="ARBA00018425"/>
    </source>
</evidence>
<dbReference type="GO" id="GO:0009436">
    <property type="term" value="P:glyoxylate catabolic process"/>
    <property type="evidence" value="ECO:0007669"/>
    <property type="project" value="TreeGrafter"/>
</dbReference>
<comment type="catalytic activity">
    <reaction evidence="11">
        <text>(4S)-4-hydroxy-2-oxoglutarate = glyoxylate + pyruvate</text>
        <dbReference type="Rhea" id="RHEA:35639"/>
        <dbReference type="ChEBI" id="CHEBI:15361"/>
        <dbReference type="ChEBI" id="CHEBI:36655"/>
        <dbReference type="ChEBI" id="CHEBI:71685"/>
        <dbReference type="EC" id="4.1.3.16"/>
    </reaction>
</comment>
<dbReference type="GO" id="GO:0005739">
    <property type="term" value="C:mitochondrion"/>
    <property type="evidence" value="ECO:0007669"/>
    <property type="project" value="TreeGrafter"/>
</dbReference>
<evidence type="ECO:0000256" key="13">
    <source>
        <dbReference type="PIRSR" id="PIRSR001365-1"/>
    </source>
</evidence>
<dbReference type="GO" id="GO:0008700">
    <property type="term" value="F:(R,S)-4-hydroxy-2-oxoglutarate aldolase activity"/>
    <property type="evidence" value="ECO:0007669"/>
    <property type="project" value="UniProtKB-EC"/>
</dbReference>
<keyword evidence="7" id="KW-0704">Schiff base</keyword>
<dbReference type="Gene3D" id="3.20.20.70">
    <property type="entry name" value="Aldolase class I"/>
    <property type="match status" value="1"/>
</dbReference>
<dbReference type="Pfam" id="PF00701">
    <property type="entry name" value="DHDPS"/>
    <property type="match status" value="1"/>
</dbReference>
<comment type="function">
    <text evidence="1">Catalyzes the final step in the metabolic pathway of hydroxyproline.</text>
</comment>
<dbReference type="RefSeq" id="XP_032818637.1">
    <property type="nucleotide sequence ID" value="XM_032962746.1"/>
</dbReference>
<dbReference type="KEGG" id="pmrn:116947233"/>
<protein>
    <recommendedName>
        <fullName evidence="5">4-hydroxy-2-oxoglutarate aldolase, mitochondrial</fullName>
        <ecNumber evidence="4">4.1.3.16</ecNumber>
    </recommendedName>
    <alternativeName>
        <fullName evidence="9">Dihydrodipicolinate synthase-like</fullName>
    </alternativeName>
    <alternativeName>
        <fullName evidence="8">Probable 2-keto-4-hydroxyglutarate aldolase</fullName>
    </alternativeName>
</protein>
<dbReference type="PANTHER" id="PTHR12128">
    <property type="entry name" value="DIHYDRODIPICOLINATE SYNTHASE"/>
    <property type="match status" value="1"/>
</dbReference>
<dbReference type="PANTHER" id="PTHR12128:SF66">
    <property type="entry name" value="4-HYDROXY-2-OXOGLUTARATE ALDOLASE, MITOCHONDRIAL"/>
    <property type="match status" value="1"/>
</dbReference>
<comment type="similarity">
    <text evidence="2 12">Belongs to the DapA family.</text>
</comment>
<comment type="subunit">
    <text evidence="3">Homotetramer.</text>
</comment>
<dbReference type="InterPro" id="IPR013785">
    <property type="entry name" value="Aldolase_TIM"/>
</dbReference>
<evidence type="ECO:0000256" key="2">
    <source>
        <dbReference type="ARBA" id="ARBA00007592"/>
    </source>
</evidence>
<evidence type="ECO:0000256" key="4">
    <source>
        <dbReference type="ARBA" id="ARBA00012215"/>
    </source>
</evidence>
<keyword evidence="15" id="KW-1185">Reference proteome</keyword>
<accession>A0AAJ7TIS6</accession>
<dbReference type="SMART" id="SM01130">
    <property type="entry name" value="DHDPS"/>
    <property type="match status" value="1"/>
</dbReference>
<reference evidence="16" key="1">
    <citation type="submission" date="2025-08" db="UniProtKB">
        <authorList>
            <consortium name="RefSeq"/>
        </authorList>
    </citation>
    <scope>IDENTIFICATION</scope>
    <source>
        <tissue evidence="16">Sperm</tissue>
    </source>
</reference>
<evidence type="ECO:0000256" key="3">
    <source>
        <dbReference type="ARBA" id="ARBA00011881"/>
    </source>
</evidence>
<dbReference type="GO" id="GO:0008840">
    <property type="term" value="F:4-hydroxy-tetrahydrodipicolinate synthase activity"/>
    <property type="evidence" value="ECO:0007669"/>
    <property type="project" value="TreeGrafter"/>
</dbReference>
<dbReference type="PIRSF" id="PIRSF001365">
    <property type="entry name" value="DHDPS"/>
    <property type="match status" value="1"/>
</dbReference>
<dbReference type="Proteomes" id="UP001318040">
    <property type="component" value="Chromosome 29"/>
</dbReference>
<dbReference type="InterPro" id="IPR020625">
    <property type="entry name" value="Schiff_base-form_aldolases_AS"/>
</dbReference>
<comment type="catalytic activity">
    <reaction evidence="10">
        <text>(4R)-4-hydroxy-2-oxoglutarate = glyoxylate + pyruvate</text>
        <dbReference type="Rhea" id="RHEA:30687"/>
        <dbReference type="ChEBI" id="CHEBI:15361"/>
        <dbReference type="ChEBI" id="CHEBI:36655"/>
        <dbReference type="ChEBI" id="CHEBI:62213"/>
        <dbReference type="EC" id="4.1.3.16"/>
    </reaction>
</comment>
<dbReference type="SUPFAM" id="SSF51569">
    <property type="entry name" value="Aldolase"/>
    <property type="match status" value="1"/>
</dbReference>